<evidence type="ECO:0000313" key="2">
    <source>
        <dbReference type="EMBL" id="KAH7239155.1"/>
    </source>
</evidence>
<gene>
    <name evidence="2" type="ORF">BKA59DRAFT_271799</name>
</gene>
<dbReference type="PROSITE" id="PS50011">
    <property type="entry name" value="PROTEIN_KINASE_DOM"/>
    <property type="match status" value="1"/>
</dbReference>
<dbReference type="PANTHER" id="PTHR44305:SF24">
    <property type="entry name" value="TYROSINE-PROTEIN KINASE C03B1.5-RELATED"/>
    <property type="match status" value="1"/>
</dbReference>
<protein>
    <recommendedName>
        <fullName evidence="1">Protein kinase domain-containing protein</fullName>
    </recommendedName>
</protein>
<comment type="caution">
    <text evidence="2">The sequence shown here is derived from an EMBL/GenBank/DDBJ whole genome shotgun (WGS) entry which is preliminary data.</text>
</comment>
<dbReference type="AlphaFoldDB" id="A0A8K0RQT4"/>
<evidence type="ECO:0000259" key="1">
    <source>
        <dbReference type="PROSITE" id="PS50011"/>
    </source>
</evidence>
<dbReference type="EMBL" id="JAGPXF010000006">
    <property type="protein sequence ID" value="KAH7239155.1"/>
    <property type="molecule type" value="Genomic_DNA"/>
</dbReference>
<dbReference type="SUPFAM" id="SSF56112">
    <property type="entry name" value="Protein kinase-like (PK-like)"/>
    <property type="match status" value="1"/>
</dbReference>
<keyword evidence="3" id="KW-1185">Reference proteome</keyword>
<name>A0A8K0RQT4_9HYPO</name>
<proteinExistence type="predicted"/>
<dbReference type="PANTHER" id="PTHR44305">
    <property type="entry name" value="SI:DKEY-192D15.2-RELATED"/>
    <property type="match status" value="1"/>
</dbReference>
<dbReference type="Gene3D" id="1.10.510.10">
    <property type="entry name" value="Transferase(Phosphotransferase) domain 1"/>
    <property type="match status" value="1"/>
</dbReference>
<dbReference type="InterPro" id="IPR000719">
    <property type="entry name" value="Prot_kinase_dom"/>
</dbReference>
<accession>A0A8K0RQT4</accession>
<dbReference type="GO" id="GO:0004672">
    <property type="term" value="F:protein kinase activity"/>
    <property type="evidence" value="ECO:0007669"/>
    <property type="project" value="InterPro"/>
</dbReference>
<organism evidence="2 3">
    <name type="scientific">Fusarium tricinctum</name>
    <dbReference type="NCBI Taxonomy" id="61284"/>
    <lineage>
        <taxon>Eukaryota</taxon>
        <taxon>Fungi</taxon>
        <taxon>Dikarya</taxon>
        <taxon>Ascomycota</taxon>
        <taxon>Pezizomycotina</taxon>
        <taxon>Sordariomycetes</taxon>
        <taxon>Hypocreomycetidae</taxon>
        <taxon>Hypocreales</taxon>
        <taxon>Nectriaceae</taxon>
        <taxon>Fusarium</taxon>
        <taxon>Fusarium tricinctum species complex</taxon>
    </lineage>
</organism>
<dbReference type="InterPro" id="IPR053083">
    <property type="entry name" value="TF_kinase-domain_protein"/>
</dbReference>
<dbReference type="GO" id="GO:0005524">
    <property type="term" value="F:ATP binding"/>
    <property type="evidence" value="ECO:0007669"/>
    <property type="project" value="InterPro"/>
</dbReference>
<sequence>MVSKPFPDLEPPKGLFCTPSNEDHDPVFEISSKLAQNVWVVTKKGDPRKQQYLASPSSPWGVQSDGTVDYTEYDDEAYALARLLSKQNQAYTIRQILNHENLMSVAGIMEHQLFNKSQTPDTTQKDKVQLLVTDFADAGNLSALFRHYSCDTSAFYLPESLCWHVLRSLTRAVTYLHDGKRFCYPIQLPGLFGEWVSADTDWFPILHRRIEPRNIWLQHPRGTETYGLCKLGNFSSAAVTCHAIDTRSKFSKPPSGSHGMALAVRTGVIELDKARLALEKNPAELPESDRVYTLRDEMWSIGATVFTMMTGKAPTYACDECGCSHVAHCSEDGCLEKKAAAKGCDCALGGCEHLPDEDCGEPITRWPACPANHHCLESVINVHSYLARARYTKTLRSIVKDLLQYDPQEISVQWVEAQSFAEIVEREYRSWKIGTEEGRDYVDIEDDMDKRWQHSIQEDE</sequence>
<dbReference type="SMART" id="SM00220">
    <property type="entry name" value="S_TKc"/>
    <property type="match status" value="1"/>
</dbReference>
<evidence type="ECO:0000313" key="3">
    <source>
        <dbReference type="Proteomes" id="UP000813427"/>
    </source>
</evidence>
<dbReference type="OrthoDB" id="4062651at2759"/>
<reference evidence="2" key="1">
    <citation type="journal article" date="2021" name="Nat. Commun.">
        <title>Genetic determinants of endophytism in the Arabidopsis root mycobiome.</title>
        <authorList>
            <person name="Mesny F."/>
            <person name="Miyauchi S."/>
            <person name="Thiergart T."/>
            <person name="Pickel B."/>
            <person name="Atanasova L."/>
            <person name="Karlsson M."/>
            <person name="Huettel B."/>
            <person name="Barry K.W."/>
            <person name="Haridas S."/>
            <person name="Chen C."/>
            <person name="Bauer D."/>
            <person name="Andreopoulos W."/>
            <person name="Pangilinan J."/>
            <person name="LaButti K."/>
            <person name="Riley R."/>
            <person name="Lipzen A."/>
            <person name="Clum A."/>
            <person name="Drula E."/>
            <person name="Henrissat B."/>
            <person name="Kohler A."/>
            <person name="Grigoriev I.V."/>
            <person name="Martin F.M."/>
            <person name="Hacquard S."/>
        </authorList>
    </citation>
    <scope>NUCLEOTIDE SEQUENCE</scope>
    <source>
        <strain evidence="2">MPI-SDFR-AT-0068</strain>
    </source>
</reference>
<dbReference type="InterPro" id="IPR011009">
    <property type="entry name" value="Kinase-like_dom_sf"/>
</dbReference>
<dbReference type="Proteomes" id="UP000813427">
    <property type="component" value="Unassembled WGS sequence"/>
</dbReference>
<feature type="domain" description="Protein kinase" evidence="1">
    <location>
        <begin position="28"/>
        <end position="424"/>
    </location>
</feature>